<evidence type="ECO:0000256" key="1">
    <source>
        <dbReference type="SAM" id="Phobius"/>
    </source>
</evidence>
<dbReference type="EMBL" id="WAEL01000013">
    <property type="protein sequence ID" value="NID13549.1"/>
    <property type="molecule type" value="Genomic_DNA"/>
</dbReference>
<reference evidence="3" key="1">
    <citation type="submission" date="2024-05" db="EMBL/GenBank/DDBJ databases">
        <authorList>
            <person name="Jung D.-H."/>
        </authorList>
    </citation>
    <scope>NUCLEOTIDE SEQUENCE</scope>
    <source>
        <strain evidence="3">JA-25</strain>
    </source>
</reference>
<dbReference type="Gene3D" id="1.20.1260.10">
    <property type="match status" value="1"/>
</dbReference>
<feature type="transmembrane region" description="Helical" evidence="1">
    <location>
        <begin position="34"/>
        <end position="53"/>
    </location>
</feature>
<feature type="domain" description="DUF305" evidence="2">
    <location>
        <begin position="115"/>
        <end position="168"/>
    </location>
</feature>
<proteinExistence type="predicted"/>
<sequence>MEAHKQHTGHAQYSQPGHIMSNHGAANGQPYGKLAIMGVLSFISMYVLMYSMVDRFANVIPNVNQFYMAGLMTMPMIIIEVLLMSAMYMDKRRNAIIIAVSAVALVGFFLSIRQQTAVSDRQFVKSMIPHHAAAILMAKEADLKDPELIRLKDEIITAQEKEIKQMKNKLAELDKE</sequence>
<keyword evidence="1" id="KW-0812">Transmembrane</keyword>
<keyword evidence="4" id="KW-1185">Reference proteome</keyword>
<gene>
    <name evidence="3" type="ORF">F7231_25505</name>
</gene>
<dbReference type="InterPro" id="IPR005183">
    <property type="entry name" value="DUF305_CopM-like"/>
</dbReference>
<keyword evidence="1" id="KW-0472">Membrane</keyword>
<keyword evidence="1" id="KW-1133">Transmembrane helix</keyword>
<comment type="caution">
    <text evidence="3">The sequence shown here is derived from an EMBL/GenBank/DDBJ whole genome shotgun (WGS) entry which is preliminary data.</text>
</comment>
<feature type="transmembrane region" description="Helical" evidence="1">
    <location>
        <begin position="95"/>
        <end position="112"/>
    </location>
</feature>
<evidence type="ECO:0000313" key="3">
    <source>
        <dbReference type="EMBL" id="NID13549.1"/>
    </source>
</evidence>
<protein>
    <submittedName>
        <fullName evidence="3">DUF305 domain-containing protein</fullName>
    </submittedName>
</protein>
<dbReference type="Proteomes" id="UP000606008">
    <property type="component" value="Unassembled WGS sequence"/>
</dbReference>
<feature type="transmembrane region" description="Helical" evidence="1">
    <location>
        <begin position="65"/>
        <end position="83"/>
    </location>
</feature>
<accession>A0ABX0QMK2</accession>
<name>A0ABX0QMK2_9BACT</name>
<evidence type="ECO:0000313" key="4">
    <source>
        <dbReference type="Proteomes" id="UP000606008"/>
    </source>
</evidence>
<dbReference type="InterPro" id="IPR012347">
    <property type="entry name" value="Ferritin-like"/>
</dbReference>
<evidence type="ECO:0000259" key="2">
    <source>
        <dbReference type="Pfam" id="PF03713"/>
    </source>
</evidence>
<organism evidence="3 4">
    <name type="scientific">Fibrivirga algicola</name>
    <dbReference type="NCBI Taxonomy" id="2950420"/>
    <lineage>
        <taxon>Bacteria</taxon>
        <taxon>Pseudomonadati</taxon>
        <taxon>Bacteroidota</taxon>
        <taxon>Cytophagia</taxon>
        <taxon>Cytophagales</taxon>
        <taxon>Spirosomataceae</taxon>
        <taxon>Fibrivirga</taxon>
    </lineage>
</organism>
<dbReference type="Pfam" id="PF03713">
    <property type="entry name" value="DUF305"/>
    <property type="match status" value="1"/>
</dbReference>